<name>A0A429ZM76_9ENTE</name>
<protein>
    <submittedName>
        <fullName evidence="9">Glutaryl-CoA dehydrogenase</fullName>
    </submittedName>
</protein>
<dbReference type="GO" id="GO:0003995">
    <property type="term" value="F:acyl-CoA dehydrogenase activity"/>
    <property type="evidence" value="ECO:0007669"/>
    <property type="project" value="InterPro"/>
</dbReference>
<dbReference type="InterPro" id="IPR045008">
    <property type="entry name" value="ACX4-like"/>
</dbReference>
<dbReference type="InterPro" id="IPR006089">
    <property type="entry name" value="Acyl-CoA_DH_CS"/>
</dbReference>
<dbReference type="RefSeq" id="WP_126780474.1">
    <property type="nucleotide sequence ID" value="NZ_CAUQJP010000026.1"/>
</dbReference>
<dbReference type="InterPro" id="IPR037069">
    <property type="entry name" value="AcylCoA_DH/ox_N_sf"/>
</dbReference>
<dbReference type="InterPro" id="IPR009100">
    <property type="entry name" value="AcylCoA_DH/oxidase_NM_dom_sf"/>
</dbReference>
<reference evidence="9 10" key="1">
    <citation type="submission" date="2017-05" db="EMBL/GenBank/DDBJ databases">
        <title>Vagococcus spp. assemblies.</title>
        <authorList>
            <person name="Gulvik C.A."/>
        </authorList>
    </citation>
    <scope>NUCLEOTIDE SEQUENCE [LARGE SCALE GENOMIC DNA]</scope>
    <source>
        <strain evidence="9 10">NCFB 2777</strain>
    </source>
</reference>
<proteinExistence type="inferred from homology"/>
<dbReference type="GO" id="GO:0050660">
    <property type="term" value="F:flavin adenine dinucleotide binding"/>
    <property type="evidence" value="ECO:0007669"/>
    <property type="project" value="InterPro"/>
</dbReference>
<comment type="caution">
    <text evidence="9">The sequence shown here is derived from an EMBL/GenBank/DDBJ whole genome shotgun (WGS) entry which is preliminary data.</text>
</comment>
<dbReference type="OrthoDB" id="9802447at2"/>
<dbReference type="Pfam" id="PF02770">
    <property type="entry name" value="Acyl-CoA_dh_M"/>
    <property type="match status" value="1"/>
</dbReference>
<dbReference type="Pfam" id="PF00441">
    <property type="entry name" value="Acyl-CoA_dh_1"/>
    <property type="match status" value="1"/>
</dbReference>
<evidence type="ECO:0000313" key="9">
    <source>
        <dbReference type="EMBL" id="RST94766.1"/>
    </source>
</evidence>
<dbReference type="InterPro" id="IPR036250">
    <property type="entry name" value="AcylCo_DH-like_C"/>
</dbReference>
<sequence>MSEKNVRPINVKEFYPSDLFSYSEKLTDGELTVLKNLREVLDEKVRPILNENWENGTLPAGVFEEMAKVGIMDNPLLFEGRDNKLKTSELYTVFLYFELAKLDASIATLFTVHGGLCYNTIVFGGSEEQIKHYAPKVASFEWQGCFGLTEPEHGSDIAGGLATTAEKIGDKWVLNGEKRWIGGAATADILPIFARDKADGKIKCFMVPGGTPGLTVENIKGKVSLRIVNNGHITLENVEVEEFARLANINGFKDVSRILRATRADIAHLATGMNAGSLEAALKYVKNREQFGKSIGGFQLVQEKLAFMQANVVACLGYSVRIAEMQEEGNYSEENSALAKMHNAKKMRETVALGREVCGGNGITLETDVARFFADGEAIYSYEGTHEINALLVGRYLTGIGAFV</sequence>
<dbReference type="PANTHER" id="PTHR43188:SF1">
    <property type="entry name" value="ACYL-COA DEHYDROGENASE"/>
    <property type="match status" value="1"/>
</dbReference>
<dbReference type="SUPFAM" id="SSF56645">
    <property type="entry name" value="Acyl-CoA dehydrogenase NM domain-like"/>
    <property type="match status" value="1"/>
</dbReference>
<dbReference type="InterPro" id="IPR013786">
    <property type="entry name" value="AcylCoA_DH/ox_N"/>
</dbReference>
<dbReference type="AlphaFoldDB" id="A0A429ZM76"/>
<dbReference type="InterPro" id="IPR006091">
    <property type="entry name" value="Acyl-CoA_Oxase/DH_mid-dom"/>
</dbReference>
<keyword evidence="10" id="KW-1185">Reference proteome</keyword>
<evidence type="ECO:0000256" key="3">
    <source>
        <dbReference type="ARBA" id="ARBA00022630"/>
    </source>
</evidence>
<dbReference type="PANTHER" id="PTHR43188">
    <property type="entry name" value="ACYL-COENZYME A OXIDASE"/>
    <property type="match status" value="1"/>
</dbReference>
<keyword evidence="3 5" id="KW-0285">Flavoprotein</keyword>
<dbReference type="GO" id="GO:0006635">
    <property type="term" value="P:fatty acid beta-oxidation"/>
    <property type="evidence" value="ECO:0007669"/>
    <property type="project" value="InterPro"/>
</dbReference>
<feature type="domain" description="Acyl-CoA oxidase/dehydrogenase middle" evidence="7">
    <location>
        <begin position="145"/>
        <end position="238"/>
    </location>
</feature>
<evidence type="ECO:0000259" key="7">
    <source>
        <dbReference type="Pfam" id="PF02770"/>
    </source>
</evidence>
<dbReference type="SUPFAM" id="SSF47203">
    <property type="entry name" value="Acyl-CoA dehydrogenase C-terminal domain-like"/>
    <property type="match status" value="1"/>
</dbReference>
<evidence type="ECO:0000256" key="1">
    <source>
        <dbReference type="ARBA" id="ARBA00001974"/>
    </source>
</evidence>
<feature type="domain" description="Acyl-CoA dehydrogenase/oxidase N-terminal" evidence="8">
    <location>
        <begin position="30"/>
        <end position="141"/>
    </location>
</feature>
<organism evidence="9 10">
    <name type="scientific">Vagococcus salmoninarum</name>
    <dbReference type="NCBI Taxonomy" id="2739"/>
    <lineage>
        <taxon>Bacteria</taxon>
        <taxon>Bacillati</taxon>
        <taxon>Bacillota</taxon>
        <taxon>Bacilli</taxon>
        <taxon>Lactobacillales</taxon>
        <taxon>Enterococcaceae</taxon>
        <taxon>Vagococcus</taxon>
    </lineage>
</organism>
<evidence type="ECO:0000256" key="5">
    <source>
        <dbReference type="RuleBase" id="RU362125"/>
    </source>
</evidence>
<dbReference type="Gene3D" id="1.10.540.10">
    <property type="entry name" value="Acyl-CoA dehydrogenase/oxidase, N-terminal domain"/>
    <property type="match status" value="1"/>
</dbReference>
<dbReference type="InterPro" id="IPR009075">
    <property type="entry name" value="AcylCo_DH/oxidase_C"/>
</dbReference>
<dbReference type="GeneID" id="98568604"/>
<accession>A0A429ZM76</accession>
<dbReference type="EMBL" id="NGJU01000013">
    <property type="protein sequence ID" value="RST94766.1"/>
    <property type="molecule type" value="Genomic_DNA"/>
</dbReference>
<dbReference type="Proteomes" id="UP000287239">
    <property type="component" value="Unassembled WGS sequence"/>
</dbReference>
<dbReference type="Gene3D" id="2.40.110.10">
    <property type="entry name" value="Butyryl-CoA Dehydrogenase, subunit A, domain 2"/>
    <property type="match status" value="1"/>
</dbReference>
<evidence type="ECO:0000256" key="2">
    <source>
        <dbReference type="ARBA" id="ARBA00009347"/>
    </source>
</evidence>
<dbReference type="PROSITE" id="PS00073">
    <property type="entry name" value="ACYL_COA_DH_2"/>
    <property type="match status" value="1"/>
</dbReference>
<dbReference type="Gene3D" id="1.20.140.10">
    <property type="entry name" value="Butyryl-CoA Dehydrogenase, subunit A, domain 3"/>
    <property type="match status" value="1"/>
</dbReference>
<dbReference type="InterPro" id="IPR046373">
    <property type="entry name" value="Acyl-CoA_Oxase/DH_mid-dom_sf"/>
</dbReference>
<evidence type="ECO:0000259" key="8">
    <source>
        <dbReference type="Pfam" id="PF02771"/>
    </source>
</evidence>
<keyword evidence="5" id="KW-0560">Oxidoreductase</keyword>
<feature type="domain" description="Acyl-CoA dehydrogenase/oxidase C-terminal" evidence="6">
    <location>
        <begin position="251"/>
        <end position="396"/>
    </location>
</feature>
<evidence type="ECO:0000313" key="10">
    <source>
        <dbReference type="Proteomes" id="UP000287239"/>
    </source>
</evidence>
<dbReference type="Pfam" id="PF02771">
    <property type="entry name" value="Acyl-CoA_dh_N"/>
    <property type="match status" value="1"/>
</dbReference>
<evidence type="ECO:0000259" key="6">
    <source>
        <dbReference type="Pfam" id="PF00441"/>
    </source>
</evidence>
<keyword evidence="4 5" id="KW-0274">FAD</keyword>
<evidence type="ECO:0000256" key="4">
    <source>
        <dbReference type="ARBA" id="ARBA00022827"/>
    </source>
</evidence>
<comment type="similarity">
    <text evidence="2 5">Belongs to the acyl-CoA dehydrogenase family.</text>
</comment>
<gene>
    <name evidence="9" type="ORF">CBF35_09490</name>
</gene>
<comment type="cofactor">
    <cofactor evidence="1 5">
        <name>FAD</name>
        <dbReference type="ChEBI" id="CHEBI:57692"/>
    </cofactor>
</comment>